<comment type="caution">
    <text evidence="3">The sequence shown here is derived from an EMBL/GenBank/DDBJ whole genome shotgun (WGS) entry which is preliminary data.</text>
</comment>
<feature type="region of interest" description="Disordered" evidence="2">
    <location>
        <begin position="1"/>
        <end position="20"/>
    </location>
</feature>
<keyword evidence="1" id="KW-0175">Coiled coil</keyword>
<organism evidence="3 4">
    <name type="scientific">Ranitomeya imitator</name>
    <name type="common">mimic poison frog</name>
    <dbReference type="NCBI Taxonomy" id="111125"/>
    <lineage>
        <taxon>Eukaryota</taxon>
        <taxon>Metazoa</taxon>
        <taxon>Chordata</taxon>
        <taxon>Craniata</taxon>
        <taxon>Vertebrata</taxon>
        <taxon>Euteleostomi</taxon>
        <taxon>Amphibia</taxon>
        <taxon>Batrachia</taxon>
        <taxon>Anura</taxon>
        <taxon>Neobatrachia</taxon>
        <taxon>Hyloidea</taxon>
        <taxon>Dendrobatidae</taxon>
        <taxon>Dendrobatinae</taxon>
        <taxon>Ranitomeya</taxon>
    </lineage>
</organism>
<reference evidence="3" key="1">
    <citation type="submission" date="2023-07" db="EMBL/GenBank/DDBJ databases">
        <authorList>
            <person name="Stuckert A."/>
        </authorList>
    </citation>
    <scope>NUCLEOTIDE SEQUENCE</scope>
</reference>
<keyword evidence="4" id="KW-1185">Reference proteome</keyword>
<dbReference type="Proteomes" id="UP001176940">
    <property type="component" value="Unassembled WGS sequence"/>
</dbReference>
<feature type="coiled-coil region" evidence="1">
    <location>
        <begin position="152"/>
        <end position="232"/>
    </location>
</feature>
<evidence type="ECO:0000256" key="2">
    <source>
        <dbReference type="SAM" id="MobiDB-lite"/>
    </source>
</evidence>
<sequence length="312" mass="36315">MNLWPERRQAQQAESHSKEKQQLIEDIVRLKKGKELTDRRMSQKEMEILLSKQELERETANVTNSGQRISTFQTQLKQRMEQQKETEKQQLSQKRMELLKVNSARHEMEEKLIKHTTGTQNHLTLDLRNEISFLHQQIRENELFSEQERVLRQKMMSDCADLTNENNALQAQLLELTKQLEIQKALKEDNYTHSSASVAQLLSVKDKEEQLIKQARLQEAFLEKEKEHFKDLMGQVDLLLSGNGLQDLRATTLSSQIAEIQAILIKEEQVNTELRRDKALLVDHISSLQTQVMNQGVIDNFVSQCDCIGHFS</sequence>
<proteinExistence type="predicted"/>
<gene>
    <name evidence="3" type="ORF">RIMI_LOCUS22344632</name>
</gene>
<evidence type="ECO:0000256" key="1">
    <source>
        <dbReference type="SAM" id="Coils"/>
    </source>
</evidence>
<evidence type="ECO:0000313" key="3">
    <source>
        <dbReference type="EMBL" id="CAJ0967629.1"/>
    </source>
</evidence>
<evidence type="ECO:0000313" key="4">
    <source>
        <dbReference type="Proteomes" id="UP001176940"/>
    </source>
</evidence>
<name>A0ABN9MLH3_9NEOB</name>
<dbReference type="EMBL" id="CAUEEQ010078446">
    <property type="protein sequence ID" value="CAJ0967629.1"/>
    <property type="molecule type" value="Genomic_DNA"/>
</dbReference>
<accession>A0ABN9MLH3</accession>
<protein>
    <submittedName>
        <fullName evidence="3">Uncharacterized protein</fullName>
    </submittedName>
</protein>